<evidence type="ECO:0000256" key="1">
    <source>
        <dbReference type="SAM" id="MobiDB-lite"/>
    </source>
</evidence>
<gene>
    <name evidence="2" type="ORF">LSP04_17920</name>
</gene>
<name>A0ABQ0WQH2_9LACO</name>
<proteinExistence type="predicted"/>
<dbReference type="Proteomes" id="UP000321691">
    <property type="component" value="Unassembled WGS sequence"/>
</dbReference>
<evidence type="ECO:0000313" key="2">
    <source>
        <dbReference type="EMBL" id="GEO67373.1"/>
    </source>
</evidence>
<feature type="region of interest" description="Disordered" evidence="1">
    <location>
        <begin position="32"/>
        <end position="60"/>
    </location>
</feature>
<protein>
    <submittedName>
        <fullName evidence="2">Uncharacterized protein</fullName>
    </submittedName>
</protein>
<feature type="compositionally biased region" description="Basic and acidic residues" evidence="1">
    <location>
        <begin position="36"/>
        <end position="45"/>
    </location>
</feature>
<comment type="caution">
    <text evidence="2">The sequence shown here is derived from an EMBL/GenBank/DDBJ whole genome shotgun (WGS) entry which is preliminary data.</text>
</comment>
<sequence>MKKHRKAWNLSQVPGFFIVPPNRRTISLDELTQATKDPDGEDSHNHFPTGRTSVMIGHIN</sequence>
<evidence type="ECO:0000313" key="3">
    <source>
        <dbReference type="Proteomes" id="UP000321691"/>
    </source>
</evidence>
<accession>A0ABQ0WQH2</accession>
<keyword evidence="3" id="KW-1185">Reference proteome</keyword>
<reference evidence="2 3" key="1">
    <citation type="submission" date="2019-07" db="EMBL/GenBank/DDBJ databases">
        <title>Whole genome shotgun sequence of Lactobacillus spicheri NBRC 107155.</title>
        <authorList>
            <person name="Hosoyama A."/>
            <person name="Uohara A."/>
            <person name="Ohji S."/>
            <person name="Ichikawa N."/>
        </authorList>
    </citation>
    <scope>NUCLEOTIDE SEQUENCE [LARGE SCALE GENOMIC DNA]</scope>
    <source>
        <strain evidence="2 3">NBRC 107155</strain>
    </source>
</reference>
<dbReference type="EMBL" id="BJZI01000027">
    <property type="protein sequence ID" value="GEO67373.1"/>
    <property type="molecule type" value="Genomic_DNA"/>
</dbReference>
<organism evidence="2 3">
    <name type="scientific">Levilactobacillus spicheri</name>
    <dbReference type="NCBI Taxonomy" id="216463"/>
    <lineage>
        <taxon>Bacteria</taxon>
        <taxon>Bacillati</taxon>
        <taxon>Bacillota</taxon>
        <taxon>Bacilli</taxon>
        <taxon>Lactobacillales</taxon>
        <taxon>Lactobacillaceae</taxon>
        <taxon>Levilactobacillus</taxon>
    </lineage>
</organism>